<evidence type="ECO:0000256" key="1">
    <source>
        <dbReference type="ARBA" id="ARBA00004651"/>
    </source>
</evidence>
<proteinExistence type="inferred from homology"/>
<dbReference type="GO" id="GO:0015192">
    <property type="term" value="F:L-phenylalanine transmembrane transporter activity"/>
    <property type="evidence" value="ECO:0007669"/>
    <property type="project" value="TreeGrafter"/>
</dbReference>
<dbReference type="AlphaFoldDB" id="A0A1J5PKG5"/>
<keyword evidence="7 10" id="KW-1133">Transmembrane helix</keyword>
<dbReference type="GO" id="GO:0042941">
    <property type="term" value="P:D-alanine transmembrane transport"/>
    <property type="evidence" value="ECO:0007669"/>
    <property type="project" value="TreeGrafter"/>
</dbReference>
<accession>A0A1J5PKG5</accession>
<comment type="similarity">
    <text evidence="9">Belongs to the binding-protein-dependent transport system permease family. LivHM subfamily.</text>
</comment>
<feature type="transmembrane region" description="Helical" evidence="10">
    <location>
        <begin position="12"/>
        <end position="35"/>
    </location>
</feature>
<dbReference type="GO" id="GO:0015190">
    <property type="term" value="F:L-leucine transmembrane transporter activity"/>
    <property type="evidence" value="ECO:0007669"/>
    <property type="project" value="TreeGrafter"/>
</dbReference>
<evidence type="ECO:0000256" key="9">
    <source>
        <dbReference type="ARBA" id="ARBA00037998"/>
    </source>
</evidence>
<sequence>MDYFAQQLINGIVLGSIYGLIAIGYTMVYGIVGMINFAHGDIFMIGGFIALISFLILVSIGLTAVPLILLIVLLVSMAITALYGWTVERIAYRPLRHSFRLAPMLSAIGMSFVLTNYSQIAQGARVKPVPPIITGGYSLFERDGFVVRLSNVQIIVVIATVVLLAIFTWLVSRTRLGRDMRACEQDQTMAALLGVDVDRTISMTFVIGAALAAVAGMMYLLYYGLVDFFMGCVAGIKAFTAALQLGLRQAAVRLRPE</sequence>
<feature type="transmembrane region" description="Helical" evidence="10">
    <location>
        <begin position="99"/>
        <end position="120"/>
    </location>
</feature>
<protein>
    <submittedName>
        <fullName evidence="11">High-affinity branched-chain amino acid transport system permease protein LivH</fullName>
    </submittedName>
</protein>
<evidence type="ECO:0000256" key="4">
    <source>
        <dbReference type="ARBA" id="ARBA00022519"/>
    </source>
</evidence>
<keyword evidence="4" id="KW-0997">Cell inner membrane</keyword>
<dbReference type="GO" id="GO:0015808">
    <property type="term" value="P:L-alanine transport"/>
    <property type="evidence" value="ECO:0007669"/>
    <property type="project" value="TreeGrafter"/>
</dbReference>
<reference evidence="11" key="1">
    <citation type="submission" date="2016-10" db="EMBL/GenBank/DDBJ databases">
        <title>Sequence of Gallionella enrichment culture.</title>
        <authorList>
            <person name="Poehlein A."/>
            <person name="Muehling M."/>
            <person name="Daniel R."/>
        </authorList>
    </citation>
    <scope>NUCLEOTIDE SEQUENCE</scope>
</reference>
<dbReference type="InterPro" id="IPR001851">
    <property type="entry name" value="ABC_transp_permease"/>
</dbReference>
<keyword evidence="5 10" id="KW-0812">Transmembrane</keyword>
<gene>
    <name evidence="11" type="primary">livH_71</name>
    <name evidence="11" type="ORF">GALL_501220</name>
</gene>
<organism evidence="11">
    <name type="scientific">mine drainage metagenome</name>
    <dbReference type="NCBI Taxonomy" id="410659"/>
    <lineage>
        <taxon>unclassified sequences</taxon>
        <taxon>metagenomes</taxon>
        <taxon>ecological metagenomes</taxon>
    </lineage>
</organism>
<evidence type="ECO:0000256" key="6">
    <source>
        <dbReference type="ARBA" id="ARBA00022970"/>
    </source>
</evidence>
<feature type="transmembrane region" description="Helical" evidence="10">
    <location>
        <begin position="201"/>
        <end position="222"/>
    </location>
</feature>
<keyword evidence="2" id="KW-0813">Transport</keyword>
<name>A0A1J5PKG5_9ZZZZ</name>
<dbReference type="PANTHER" id="PTHR11795">
    <property type="entry name" value="BRANCHED-CHAIN AMINO ACID TRANSPORT SYSTEM PERMEASE PROTEIN LIVH"/>
    <property type="match status" value="1"/>
</dbReference>
<feature type="transmembrane region" description="Helical" evidence="10">
    <location>
        <begin position="42"/>
        <end position="62"/>
    </location>
</feature>
<dbReference type="PANTHER" id="PTHR11795:SF371">
    <property type="entry name" value="HIGH-AFFINITY BRANCHED-CHAIN AMINO ACID TRANSPORT SYSTEM PERMEASE PROTEIN LIVH"/>
    <property type="match status" value="1"/>
</dbReference>
<dbReference type="GO" id="GO:0005304">
    <property type="term" value="F:L-valine transmembrane transporter activity"/>
    <property type="evidence" value="ECO:0007669"/>
    <property type="project" value="TreeGrafter"/>
</dbReference>
<dbReference type="CDD" id="cd06582">
    <property type="entry name" value="TM_PBP1_LivH_like"/>
    <property type="match status" value="1"/>
</dbReference>
<dbReference type="EMBL" id="MLJW01005400">
    <property type="protein sequence ID" value="OIQ68287.1"/>
    <property type="molecule type" value="Genomic_DNA"/>
</dbReference>
<evidence type="ECO:0000256" key="8">
    <source>
        <dbReference type="ARBA" id="ARBA00023136"/>
    </source>
</evidence>
<evidence type="ECO:0000256" key="3">
    <source>
        <dbReference type="ARBA" id="ARBA00022475"/>
    </source>
</evidence>
<evidence type="ECO:0000313" key="11">
    <source>
        <dbReference type="EMBL" id="OIQ68287.1"/>
    </source>
</evidence>
<dbReference type="Pfam" id="PF02653">
    <property type="entry name" value="BPD_transp_2"/>
    <property type="match status" value="1"/>
</dbReference>
<evidence type="ECO:0000256" key="10">
    <source>
        <dbReference type="SAM" id="Phobius"/>
    </source>
</evidence>
<evidence type="ECO:0000256" key="2">
    <source>
        <dbReference type="ARBA" id="ARBA00022448"/>
    </source>
</evidence>
<dbReference type="GO" id="GO:0005886">
    <property type="term" value="C:plasma membrane"/>
    <property type="evidence" value="ECO:0007669"/>
    <property type="project" value="UniProtKB-SubCell"/>
</dbReference>
<keyword evidence="8 10" id="KW-0472">Membrane</keyword>
<dbReference type="InterPro" id="IPR052157">
    <property type="entry name" value="BCAA_transport_permease"/>
</dbReference>
<evidence type="ECO:0000256" key="5">
    <source>
        <dbReference type="ARBA" id="ARBA00022692"/>
    </source>
</evidence>
<evidence type="ECO:0000256" key="7">
    <source>
        <dbReference type="ARBA" id="ARBA00022989"/>
    </source>
</evidence>
<keyword evidence="3" id="KW-1003">Cell membrane</keyword>
<comment type="caution">
    <text evidence="11">The sequence shown here is derived from an EMBL/GenBank/DDBJ whole genome shotgun (WGS) entry which is preliminary data.</text>
</comment>
<feature type="transmembrane region" description="Helical" evidence="10">
    <location>
        <begin position="152"/>
        <end position="171"/>
    </location>
</feature>
<feature type="transmembrane region" description="Helical" evidence="10">
    <location>
        <begin position="68"/>
        <end position="87"/>
    </location>
</feature>
<dbReference type="GO" id="GO:1903806">
    <property type="term" value="P:L-isoleucine import across plasma membrane"/>
    <property type="evidence" value="ECO:0007669"/>
    <property type="project" value="TreeGrafter"/>
</dbReference>
<dbReference type="GO" id="GO:0015188">
    <property type="term" value="F:L-isoleucine transmembrane transporter activity"/>
    <property type="evidence" value="ECO:0007669"/>
    <property type="project" value="TreeGrafter"/>
</dbReference>
<comment type="subcellular location">
    <subcellularLocation>
        <location evidence="1">Cell membrane</location>
        <topology evidence="1">Multi-pass membrane protein</topology>
    </subcellularLocation>
</comment>
<keyword evidence="6" id="KW-0029">Amino-acid transport</keyword>